<evidence type="ECO:0000313" key="2">
    <source>
        <dbReference type="EMBL" id="SOQ38644.1"/>
    </source>
</evidence>
<sequence>MRYATVCPLHFSLQVLQPMSLEGLIADGPGKRSSGDRGNGRHNVDRPSTRWTDDIVRVSGCRWPLVVLRGLLRGKPLFNDRRLPADDDDIHFSFGLVNEIDFYYIHITLITNIKKIKCCINKIPSYKSNTLFTIQCNQKIIFNIHTNINNYLVNYTEGIIEVLWTERHIAVLVVGVRPVGTAHGVLRAPQKAIRLPWIVPPNHAERVGQLDINLFNTTSLSLIYD</sequence>
<gene>
    <name evidence="2" type="ORF">SFRICE_008662</name>
</gene>
<dbReference type="AlphaFoldDB" id="A0A2H1VEE3"/>
<evidence type="ECO:0000256" key="1">
    <source>
        <dbReference type="SAM" id="MobiDB-lite"/>
    </source>
</evidence>
<accession>A0A2H1VEE3</accession>
<organism evidence="2">
    <name type="scientific">Spodoptera frugiperda</name>
    <name type="common">Fall armyworm</name>
    <dbReference type="NCBI Taxonomy" id="7108"/>
    <lineage>
        <taxon>Eukaryota</taxon>
        <taxon>Metazoa</taxon>
        <taxon>Ecdysozoa</taxon>
        <taxon>Arthropoda</taxon>
        <taxon>Hexapoda</taxon>
        <taxon>Insecta</taxon>
        <taxon>Pterygota</taxon>
        <taxon>Neoptera</taxon>
        <taxon>Endopterygota</taxon>
        <taxon>Lepidoptera</taxon>
        <taxon>Glossata</taxon>
        <taxon>Ditrysia</taxon>
        <taxon>Noctuoidea</taxon>
        <taxon>Noctuidae</taxon>
        <taxon>Amphipyrinae</taxon>
        <taxon>Spodoptera</taxon>
    </lineage>
</organism>
<dbReference type="EMBL" id="ODYU01001857">
    <property type="protein sequence ID" value="SOQ38644.1"/>
    <property type="molecule type" value="Genomic_DNA"/>
</dbReference>
<feature type="region of interest" description="Disordered" evidence="1">
    <location>
        <begin position="27"/>
        <end position="46"/>
    </location>
</feature>
<reference evidence="2" key="1">
    <citation type="submission" date="2016-07" db="EMBL/GenBank/DDBJ databases">
        <authorList>
            <person name="Bretaudeau A."/>
        </authorList>
    </citation>
    <scope>NUCLEOTIDE SEQUENCE</scope>
    <source>
        <strain evidence="2">Rice</strain>
        <tissue evidence="2">Whole body</tissue>
    </source>
</reference>
<feature type="compositionally biased region" description="Basic and acidic residues" evidence="1">
    <location>
        <begin position="29"/>
        <end position="46"/>
    </location>
</feature>
<name>A0A2H1VEE3_SPOFR</name>
<proteinExistence type="predicted"/>
<protein>
    <submittedName>
        <fullName evidence="2">SFRICE_008662</fullName>
    </submittedName>
</protein>